<dbReference type="InterPro" id="IPR029068">
    <property type="entry name" value="Glyas_Bleomycin-R_OHBP_Dase"/>
</dbReference>
<organism evidence="2 3">
    <name type="scientific">Lacicoccus alkaliphilus DSM 16010</name>
    <dbReference type="NCBI Taxonomy" id="1123231"/>
    <lineage>
        <taxon>Bacteria</taxon>
        <taxon>Bacillati</taxon>
        <taxon>Bacillota</taxon>
        <taxon>Bacilli</taxon>
        <taxon>Bacillales</taxon>
        <taxon>Salinicoccaceae</taxon>
        <taxon>Lacicoccus</taxon>
    </lineage>
</organism>
<dbReference type="AlphaFoldDB" id="A0A1M7J5W4"/>
<keyword evidence="2" id="KW-0489">Methyltransferase</keyword>
<proteinExistence type="predicted"/>
<evidence type="ECO:0000313" key="2">
    <source>
        <dbReference type="EMBL" id="SHM47827.1"/>
    </source>
</evidence>
<dbReference type="CDD" id="cd06588">
    <property type="entry name" value="PhnB_like"/>
    <property type="match status" value="1"/>
</dbReference>
<keyword evidence="2" id="KW-0830">Ubiquinone</keyword>
<dbReference type="STRING" id="1123231.SAMN02745189_02215"/>
<accession>A0A1M7J5W4</accession>
<dbReference type="Gene3D" id="3.30.720.100">
    <property type="match status" value="1"/>
</dbReference>
<dbReference type="RefSeq" id="WP_072710638.1">
    <property type="nucleotide sequence ID" value="NZ_FRCF01000012.1"/>
</dbReference>
<dbReference type="GO" id="GO:0008168">
    <property type="term" value="F:methyltransferase activity"/>
    <property type="evidence" value="ECO:0007669"/>
    <property type="project" value="UniProtKB-KW"/>
</dbReference>
<dbReference type="EMBL" id="FRCF01000012">
    <property type="protein sequence ID" value="SHM47827.1"/>
    <property type="molecule type" value="Genomic_DNA"/>
</dbReference>
<evidence type="ECO:0000259" key="1">
    <source>
        <dbReference type="Pfam" id="PF06983"/>
    </source>
</evidence>
<name>A0A1M7J5W4_9BACL</name>
<protein>
    <submittedName>
        <fullName evidence="2">Glyoxalase superfamily enzyme, possibly 3-demethylubiquinone-9 3-methyltransferase</fullName>
    </submittedName>
</protein>
<keyword evidence="3" id="KW-1185">Reference proteome</keyword>
<dbReference type="Gene3D" id="3.30.720.110">
    <property type="match status" value="1"/>
</dbReference>
<dbReference type="GO" id="GO:0032259">
    <property type="term" value="P:methylation"/>
    <property type="evidence" value="ECO:0007669"/>
    <property type="project" value="UniProtKB-KW"/>
</dbReference>
<dbReference type="OrthoDB" id="9806473at2"/>
<gene>
    <name evidence="2" type="ORF">SAMN02745189_02215</name>
</gene>
<feature type="domain" description="PhnB-like" evidence="1">
    <location>
        <begin position="4"/>
        <end position="127"/>
    </location>
</feature>
<dbReference type="PIRSF" id="PIRSF021700">
    <property type="entry name" value="3_dmu_93_MTrfase"/>
    <property type="match status" value="1"/>
</dbReference>
<sequence>MKSFLPFITFNGNAMEALTFYKGIFHDMEIEFLQEFGSGTPGLEGQVMQALVSIDGQRIMLGDSRTPEGFGFTPAMSFYIECSDMNEAELYYRKLKRDGAILVPLDEYGTGRFFAFVQDRFGLSWQLNFNK</sequence>
<evidence type="ECO:0000313" key="3">
    <source>
        <dbReference type="Proteomes" id="UP000184206"/>
    </source>
</evidence>
<keyword evidence="2" id="KW-0808">Transferase</keyword>
<dbReference type="Pfam" id="PF06983">
    <property type="entry name" value="3-dmu-9_3-mt"/>
    <property type="match status" value="1"/>
</dbReference>
<dbReference type="InterPro" id="IPR028973">
    <property type="entry name" value="PhnB-like"/>
</dbReference>
<dbReference type="PANTHER" id="PTHR33990">
    <property type="entry name" value="PROTEIN YJDN-RELATED"/>
    <property type="match status" value="1"/>
</dbReference>
<dbReference type="InterPro" id="IPR009725">
    <property type="entry name" value="3_dmu_93_MTrfase"/>
</dbReference>
<reference evidence="2 3" key="1">
    <citation type="submission" date="2016-11" db="EMBL/GenBank/DDBJ databases">
        <authorList>
            <person name="Jaros S."/>
            <person name="Januszkiewicz K."/>
            <person name="Wedrychowicz H."/>
        </authorList>
    </citation>
    <scope>NUCLEOTIDE SEQUENCE [LARGE SCALE GENOMIC DNA]</scope>
    <source>
        <strain evidence="2 3">DSM 16010</strain>
    </source>
</reference>
<dbReference type="Proteomes" id="UP000184206">
    <property type="component" value="Unassembled WGS sequence"/>
</dbReference>
<dbReference type="SUPFAM" id="SSF54593">
    <property type="entry name" value="Glyoxalase/Bleomycin resistance protein/Dihydroxybiphenyl dioxygenase"/>
    <property type="match status" value="1"/>
</dbReference>